<keyword evidence="1" id="KW-0934">Plastid</keyword>
<dbReference type="EMBL" id="MW940395">
    <property type="protein sequence ID" value="UEN67153.1"/>
    <property type="molecule type" value="Genomic_DNA"/>
</dbReference>
<keyword evidence="1" id="KW-0689">Ribosomal protein</keyword>
<sequence>MFFFFSERKRIKKILKSSSNSFDDFFDLFNIIYFYTSTLFILNFLEPYEEKTSYTFLGGYCLSISIPMGRLSNRCNSCSIAKRGKRSSESGVLSSNQESNLFQYSCYSIFPSTGRSTYRNGSGYFKKGRRFYATFPSSTNEIQLMK</sequence>
<keyword evidence="1" id="KW-0150">Chloroplast</keyword>
<reference evidence="1" key="1">
    <citation type="submission" date="2021-04" db="EMBL/GenBank/DDBJ databases">
        <authorList>
            <person name="Liao M."/>
            <person name="Zhang J."/>
            <person name="Xu B."/>
        </authorList>
    </citation>
    <scope>NUCLEOTIDE SEQUENCE</scope>
</reference>
<geneLocation type="chloroplast" evidence="1"/>
<protein>
    <submittedName>
        <fullName evidence="1">Ribosomal protein S16</fullName>
    </submittedName>
</protein>
<proteinExistence type="predicted"/>
<dbReference type="GO" id="GO:0005840">
    <property type="term" value="C:ribosome"/>
    <property type="evidence" value="ECO:0007669"/>
    <property type="project" value="UniProtKB-KW"/>
</dbReference>
<accession>A0A8K1VDK8</accession>
<organism evidence="1">
    <name type="scientific">Sophora moorcroftiana</name>
    <dbReference type="NCBI Taxonomy" id="1323965"/>
    <lineage>
        <taxon>Eukaryota</taxon>
        <taxon>Viridiplantae</taxon>
        <taxon>Streptophyta</taxon>
        <taxon>Embryophyta</taxon>
        <taxon>Tracheophyta</taxon>
        <taxon>Spermatophyta</taxon>
        <taxon>Magnoliopsida</taxon>
        <taxon>eudicotyledons</taxon>
        <taxon>Gunneridae</taxon>
        <taxon>Pentapetalae</taxon>
        <taxon>rosids</taxon>
        <taxon>fabids</taxon>
        <taxon>Fabales</taxon>
        <taxon>Fabaceae</taxon>
        <taxon>Papilionoideae</taxon>
        <taxon>50 kb inversion clade</taxon>
        <taxon>genistoids sensu lato</taxon>
        <taxon>core genistoids</taxon>
        <taxon>Sophoreae</taxon>
        <taxon>Sophora</taxon>
    </lineage>
</organism>
<dbReference type="AlphaFoldDB" id="A0A8K1VDK8"/>
<keyword evidence="1" id="KW-0687">Ribonucleoprotein</keyword>
<name>A0A8K1VDK8_9FABA</name>
<evidence type="ECO:0000313" key="1">
    <source>
        <dbReference type="EMBL" id="UEN67153.1"/>
    </source>
</evidence>
<gene>
    <name evidence="1" type="primary">rps16</name>
</gene>